<comment type="caution">
    <text evidence="2">The sequence shown here is derived from an EMBL/GenBank/DDBJ whole genome shotgun (WGS) entry which is preliminary data.</text>
</comment>
<evidence type="ECO:0000313" key="3">
    <source>
        <dbReference type="Proteomes" id="UP000076837"/>
    </source>
</evidence>
<feature type="compositionally biased region" description="Polar residues" evidence="1">
    <location>
        <begin position="31"/>
        <end position="42"/>
    </location>
</feature>
<gene>
    <name evidence="2" type="ORF">ST47_g2242</name>
</gene>
<sequence length="79" mass="8657">MSPAQDHCNARRSHSIRTLAEDPEDPADPAGTNTPEQASNATGHDLEICRMRLTNSETTDAPPRKMLLAECHSRLSMSL</sequence>
<organism evidence="2 3">
    <name type="scientific">Didymella rabiei</name>
    <name type="common">Chickpea ascochyta blight fungus</name>
    <name type="synonym">Mycosphaerella rabiei</name>
    <dbReference type="NCBI Taxonomy" id="5454"/>
    <lineage>
        <taxon>Eukaryota</taxon>
        <taxon>Fungi</taxon>
        <taxon>Dikarya</taxon>
        <taxon>Ascomycota</taxon>
        <taxon>Pezizomycotina</taxon>
        <taxon>Dothideomycetes</taxon>
        <taxon>Pleosporomycetidae</taxon>
        <taxon>Pleosporales</taxon>
        <taxon>Pleosporineae</taxon>
        <taxon>Didymellaceae</taxon>
        <taxon>Ascochyta</taxon>
    </lineage>
</organism>
<reference evidence="2 3" key="1">
    <citation type="journal article" date="2016" name="Sci. Rep.">
        <title>Draft genome sequencing and secretome analysis of fungal phytopathogen Ascochyta rabiei provides insight into the necrotrophic effector repertoire.</title>
        <authorList>
            <person name="Verma S."/>
            <person name="Gazara R.K."/>
            <person name="Nizam S."/>
            <person name="Parween S."/>
            <person name="Chattopadhyay D."/>
            <person name="Verma P.K."/>
        </authorList>
    </citation>
    <scope>NUCLEOTIDE SEQUENCE [LARGE SCALE GENOMIC DNA]</scope>
    <source>
        <strain evidence="2 3">ArDII</strain>
    </source>
</reference>
<dbReference type="AlphaFoldDB" id="A0A163JXE5"/>
<dbReference type="Proteomes" id="UP000076837">
    <property type="component" value="Unassembled WGS sequence"/>
</dbReference>
<protein>
    <submittedName>
        <fullName evidence="2">Uncharacterized protein</fullName>
    </submittedName>
</protein>
<evidence type="ECO:0000256" key="1">
    <source>
        <dbReference type="SAM" id="MobiDB-lite"/>
    </source>
</evidence>
<evidence type="ECO:0000313" key="2">
    <source>
        <dbReference type="EMBL" id="KZM26653.1"/>
    </source>
</evidence>
<accession>A0A163JXE5</accession>
<feature type="region of interest" description="Disordered" evidence="1">
    <location>
        <begin position="1"/>
        <end position="47"/>
    </location>
</feature>
<dbReference type="EMBL" id="JYNV01000103">
    <property type="protein sequence ID" value="KZM26653.1"/>
    <property type="molecule type" value="Genomic_DNA"/>
</dbReference>
<keyword evidence="3" id="KW-1185">Reference proteome</keyword>
<proteinExistence type="predicted"/>
<name>A0A163JXE5_DIDRA</name>